<evidence type="ECO:0000313" key="3">
    <source>
        <dbReference type="EMBL" id="TVT59931.1"/>
    </source>
</evidence>
<evidence type="ECO:0000259" key="2">
    <source>
        <dbReference type="Pfam" id="PF13116"/>
    </source>
</evidence>
<dbReference type="InterPro" id="IPR025263">
    <property type="entry name" value="YhdP_central"/>
</dbReference>
<protein>
    <recommendedName>
        <fullName evidence="2">YhdP central domain-containing protein</fullName>
    </recommendedName>
</protein>
<feature type="compositionally biased region" description="Low complexity" evidence="1">
    <location>
        <begin position="1371"/>
        <end position="1381"/>
    </location>
</feature>
<dbReference type="EMBL" id="VMRY01000003">
    <property type="protein sequence ID" value="TVT59931.1"/>
    <property type="molecule type" value="Genomic_DNA"/>
</dbReference>
<sequence length="1454" mass="160444">MKRLYHFSVRTARRTLIILIILTGILIIAGRLLAPLAAGYRADVAQWASDLLGQPVEIGRLKGTWRGLGPELVLYDLQLLNRKTNKATLYLEEVRISIGLVDSLRRFSPVVRKVSFISPRLRVTRQLNGAITIGNLDQLEQSDGSSAFLLPTHLSLIGGEVIWDDLTAKAPPLRLTDVNLHLRNGGARHQLNGSVTLPGKQHGTIELSIDMNGQLDHIETWSARSFMQSRGIDLAFLLNRRIAKEYRFSNNQADVMLWGEWNSRGLVSLEGTTEWDHVVITRNSAESDGPASRLELDKASGAVRIQRLAEGWQMNLSDLQVQRKGAKWPKAHMGVIAKKDPDGNWQITAGSSHFRLEDIHAISTLFPGMGKEIEQTLNDVDAQGSLNNLRLRYQQKTDGVDWAASGEISALHSRPLNGIPGISNLPFKFWLGPNQGTLALDARDVTLDFADLFRDPLILKQLTGDLTWKTASDGTITLNTDQLFAANDDIRTVSRMRMDIPSSSETPLFLDLQSDYWDGDAITTHRYLPAGIMGENVVAWLDRSIGEGHVTEGSVVVRGPLRDFPFHRTHSGRFEVFFNVENLKLGYWPDWPALNNLSADVRFLNNSFDTWASSGEILDSQLQSAHASIKELSLTSPLELSGRVKGPFHDNLRLLTESPLKEDFGPLVKDLKGEGEAQLELDFSLPIDDGSPFTLAGKLEFLDSTLNLTEWQLALNNIQGNLQFDQDHIFASGIKGKALGLPISVDVSTPKNNSKATRISAHASISSKTLQDQFPAQDIQALLTGQSQWKMDLDIPHLSAGPNVPTRLVVTSDLLGSRIDLPEPLGKTAEQSWPFQLKTQVSNSTVQQFDIRYNDQIKLALALNRKNPQKPQLTHVGVALGDADALLPKRNGIEIRGKLKELDLMPWLSYMPGPSNTAPSQLPLNNVSLEIDNLALDEMHSGMTRLLLNRGETHWEGTIISDWAEGGILYPLEKAKADDLTVKLKKIRLDPWLEMIGGQKNNSENTGQGLRKISVTADQLSLKAITITDFSLNLNKQQNSWQGNYRSNRFDGTIVLPHRWQAEPIRLDLNQLNLTIDDSLLSQKKASRSVSKESIDPTQLPAIEIQAKSVSINEKPFGTLQIITQRRESGIDLQTASLKSDRAVLSATGSWLLDAAHQSNTAVDLSLSSRELGSVLKDLALSDNLREAPVEIDSRIRWTGTPLDFSSKNLNGQISMQVANGRFLKVDPGVGRLFALFNLGALKRRLTLDFSDIFKKGYSFDSITGSLLLDSGDAYTNDFAMKGPSANIELSGRIGLGDEDFDALVTITPKISSSIPIAGAIAGGPAVGAALFIAQQLMGESFDKVTQLQYLATGSWDNPVLTPKGRENTETENQATENKAAPYELPEIDPTIDLQVDEEPQSATENSDVNPQESPSETETGEKKTNKASRFFSRLLEKLKPTGPKYKEAPGDFQ</sequence>
<feature type="compositionally biased region" description="Basic and acidic residues" evidence="1">
    <location>
        <begin position="1435"/>
        <end position="1454"/>
    </location>
</feature>
<gene>
    <name evidence="3" type="ORF">FHK82_02845</name>
</gene>
<dbReference type="PANTHER" id="PTHR38690:SF1">
    <property type="entry name" value="PROTEASE"/>
    <property type="match status" value="1"/>
</dbReference>
<reference evidence="3 4" key="1">
    <citation type="submission" date="2019-07" db="EMBL/GenBank/DDBJ databases">
        <title>The pathways for chlorine oxyanion respiration interact through the shared metabolite chlorate.</title>
        <authorList>
            <person name="Barnum T.P."/>
            <person name="Cheng Y."/>
            <person name="Hill K.A."/>
            <person name="Lucas L.N."/>
            <person name="Carlson H.K."/>
            <person name="Coates J.D."/>
        </authorList>
    </citation>
    <scope>NUCLEOTIDE SEQUENCE [LARGE SCALE GENOMIC DNA]</scope>
    <source>
        <strain evidence="3">BK-3</strain>
    </source>
</reference>
<evidence type="ECO:0000313" key="4">
    <source>
        <dbReference type="Proteomes" id="UP000317355"/>
    </source>
</evidence>
<dbReference type="InterPro" id="IPR011836">
    <property type="entry name" value="YhdP"/>
</dbReference>
<feature type="compositionally biased region" description="Polar residues" evidence="1">
    <location>
        <begin position="1401"/>
        <end position="1418"/>
    </location>
</feature>
<evidence type="ECO:0000256" key="1">
    <source>
        <dbReference type="SAM" id="MobiDB-lite"/>
    </source>
</evidence>
<accession>A0A558DFX9</accession>
<dbReference type="PANTHER" id="PTHR38690">
    <property type="entry name" value="PROTEASE-RELATED"/>
    <property type="match status" value="1"/>
</dbReference>
<dbReference type="Pfam" id="PF13116">
    <property type="entry name" value="YhdP"/>
    <property type="match status" value="1"/>
</dbReference>
<dbReference type="Proteomes" id="UP000317355">
    <property type="component" value="Unassembled WGS sequence"/>
</dbReference>
<name>A0A558DFX9_9GAMM</name>
<feature type="domain" description="YhdP central" evidence="2">
    <location>
        <begin position="5"/>
        <end position="1003"/>
    </location>
</feature>
<comment type="caution">
    <text evidence="3">The sequence shown here is derived from an EMBL/GenBank/DDBJ whole genome shotgun (WGS) entry which is preliminary data.</text>
</comment>
<proteinExistence type="predicted"/>
<organism evidence="3 4">
    <name type="scientific">Sedimenticola thiotaurini</name>
    <dbReference type="NCBI Taxonomy" id="1543721"/>
    <lineage>
        <taxon>Bacteria</taxon>
        <taxon>Pseudomonadati</taxon>
        <taxon>Pseudomonadota</taxon>
        <taxon>Gammaproteobacteria</taxon>
        <taxon>Chromatiales</taxon>
        <taxon>Sedimenticolaceae</taxon>
        <taxon>Sedimenticola</taxon>
    </lineage>
</organism>
<feature type="region of interest" description="Disordered" evidence="1">
    <location>
        <begin position="1356"/>
        <end position="1454"/>
    </location>
</feature>